<keyword evidence="3 5" id="KW-0653">Protein transport</keyword>
<feature type="binding site" evidence="6">
    <location>
        <begin position="50"/>
        <end position="54"/>
    </location>
    <ligand>
        <name>a 1,2-diacyl-sn-glycero-3-phospho-(1D-myo-inositol-3,4,5-trisphosphate)</name>
        <dbReference type="ChEBI" id="CHEBI:57836"/>
    </ligand>
</feature>
<dbReference type="InterPro" id="IPR016024">
    <property type="entry name" value="ARM-type_fold"/>
</dbReference>
<proteinExistence type="inferred from homology"/>
<dbReference type="InterPro" id="IPR013041">
    <property type="entry name" value="Clathrin_app_Ig-like_sf"/>
</dbReference>
<dbReference type="InterPro" id="IPR012295">
    <property type="entry name" value="TBP_dom_sf"/>
</dbReference>
<dbReference type="OrthoDB" id="28053at2759"/>
<dbReference type="InterPro" id="IPR009028">
    <property type="entry name" value="Coatomer/calthrin_app_sub_C"/>
</dbReference>
<reference evidence="8 9" key="1">
    <citation type="submission" date="2016-05" db="EMBL/GenBank/DDBJ databases">
        <title>Comparative genomics of biotechnologically important yeasts.</title>
        <authorList>
            <consortium name="DOE Joint Genome Institute"/>
            <person name="Riley R."/>
            <person name="Haridas S."/>
            <person name="Wolfe K.H."/>
            <person name="Lopes M.R."/>
            <person name="Hittinger C.T."/>
            <person name="Goker M."/>
            <person name="Salamov A."/>
            <person name="Wisecaver J."/>
            <person name="Long T.M."/>
            <person name="Aerts A.L."/>
            <person name="Barry K."/>
            <person name="Choi C."/>
            <person name="Clum A."/>
            <person name="Coughlan A.Y."/>
            <person name="Deshpande S."/>
            <person name="Douglass A.P."/>
            <person name="Hanson S.J."/>
            <person name="Klenk H.-P."/>
            <person name="LaButti K."/>
            <person name="Lapidus A."/>
            <person name="Lindquist E."/>
            <person name="Lipzen A."/>
            <person name="Meier-kolthoff J.P."/>
            <person name="Ohm R.A."/>
            <person name="Otillar R.P."/>
            <person name="Pangilinan J."/>
            <person name="Peng Y."/>
            <person name="Rokas A."/>
            <person name="Rosa C.A."/>
            <person name="Scheuner C."/>
            <person name="Sibirny A.A."/>
            <person name="Slot J.C."/>
            <person name="Stielow J.B."/>
            <person name="Sun H."/>
            <person name="Kurtzman C.P."/>
            <person name="Blackwell M."/>
            <person name="Grigoriev I.V."/>
            <person name="Jeffries T.W."/>
        </authorList>
    </citation>
    <scope>NUCLEOTIDE SEQUENCE [LARGE SCALE GENOMIC DNA]</scope>
    <source>
        <strain evidence="8 9">NRRL YB-4993</strain>
    </source>
</reference>
<dbReference type="GO" id="GO:0006886">
    <property type="term" value="P:intracellular protein transport"/>
    <property type="evidence" value="ECO:0007669"/>
    <property type="project" value="UniProtKB-UniRule"/>
</dbReference>
<dbReference type="PANTHER" id="PTHR22780">
    <property type="entry name" value="ADAPTIN, ALPHA/GAMMA/EPSILON"/>
    <property type="match status" value="1"/>
</dbReference>
<evidence type="ECO:0000259" key="7">
    <source>
        <dbReference type="Pfam" id="PF01602"/>
    </source>
</evidence>
<dbReference type="GO" id="GO:0072583">
    <property type="term" value="P:clathrin-dependent endocytosis"/>
    <property type="evidence" value="ECO:0007669"/>
    <property type="project" value="InterPro"/>
</dbReference>
<dbReference type="PIRSF" id="PIRSF037091">
    <property type="entry name" value="AP2_complex_alpha"/>
    <property type="match status" value="1"/>
</dbReference>
<organism evidence="8 9">
    <name type="scientific">Metschnikowia bicuspidata var. bicuspidata NRRL YB-4993</name>
    <dbReference type="NCBI Taxonomy" id="869754"/>
    <lineage>
        <taxon>Eukaryota</taxon>
        <taxon>Fungi</taxon>
        <taxon>Dikarya</taxon>
        <taxon>Ascomycota</taxon>
        <taxon>Saccharomycotina</taxon>
        <taxon>Pichiomycetes</taxon>
        <taxon>Metschnikowiaceae</taxon>
        <taxon>Metschnikowia</taxon>
    </lineage>
</organism>
<dbReference type="RefSeq" id="XP_018711905.1">
    <property type="nucleotide sequence ID" value="XM_018854127.1"/>
</dbReference>
<dbReference type="Gene3D" id="3.30.310.10">
    <property type="entry name" value="TATA-Binding Protein"/>
    <property type="match status" value="1"/>
</dbReference>
<sequence>MAPHMKGLHQFISDLRNAADAAEETRRINAEIHNIKTKHAGGLDSYQKKKYVCKLLYIQLAGHGADTGFGLTHALDLLHGPLYLEKRVGYLAVSILYTYSGGPRPEHLEGLVVQTHEFVARDLRSGCEDTNALALLFVASAYAGAPLLETGPAAEACTRLTDLVYGLCVSPVCVSTVKMRALAALLVLARAQPRFAEHNDTWTPRLLALLDERDMGVVTCTAPLAAFLFLLAPHHARAAVPRVAALLEAILDDNTCPPAYLYHGVPAPWLVVKLLQLVEHAFTHAQLDAARLDQQTLARLRQAVLTAIHNATQPSPGQSAHNVRSAVLFQAVSIAPFLDASREAIHGAIHALALLLGTPETNTRYLVLDALVKLCVRSHRAAVFLEYFDRIAALLHDKDVSVRKKTLDLLFAMCDELTYTRVTACLLDYFPRADVGLKTDVLVKVAVLAERFATDALWYVSTMLRLLALGGLSSRPVAGVDGTARAGDVWERILQIVVNNEDLQKTAAKYVLNILRKPETEPSESIFKVAAFVLGEFGHKLVASEPAGSHFGLANQFQVLLSAYLASSVHTRPLIMNAFLKFVMHFPHEDFVPDVLDLFDAESSSLDLEIQTRAHEYLKVATLLTSGNEADAAFAASLVQPLPPFESSENKLITHLGSLKILAAPSSSSVNVSNIPPANANGALQQRLSASFSLLSAEDTGPDPFGDSQITKAPQLSPNWYDGYHRMLQFDVGIFYEDQLVKLTYRIVRDGPTLRITFTIINNAAKTAESALTAFTVHDIHSFGLHNYLVSMPKIPELKIPQKSTMELEVKVRDIFGSKDGPILAMSYKCGGSFNTLNLKVPVVLTKTLSGTSMSSIDEFKRRWIQIGEVLGLEKGEMRAVVSAAHRRNSSTLVMMLQRLGLSIIQSTPDDPQFNILVTAAGILRTVKSNCGVLVTVKSIRPDSNDLDVIVRSTGPGVPAVVHDIIRELLNYKH</sequence>
<keyword evidence="5" id="KW-0168">Coated pit</keyword>
<keyword evidence="4 5" id="KW-0472">Membrane</keyword>
<keyword evidence="9" id="KW-1185">Reference proteome</keyword>
<dbReference type="SUPFAM" id="SSF49348">
    <property type="entry name" value="Clathrin adaptor appendage domain"/>
    <property type="match status" value="1"/>
</dbReference>
<dbReference type="InterPro" id="IPR050840">
    <property type="entry name" value="Adaptor_Complx_Large_Subunit"/>
</dbReference>
<dbReference type="SUPFAM" id="SSF55711">
    <property type="entry name" value="Subdomain of clathrin and coatomer appendage domain"/>
    <property type="match status" value="1"/>
</dbReference>
<dbReference type="GO" id="GO:0035615">
    <property type="term" value="F:clathrin adaptor activity"/>
    <property type="evidence" value="ECO:0007669"/>
    <property type="project" value="InterPro"/>
</dbReference>
<protein>
    <recommendedName>
        <fullName evidence="5">AP-2 complex subunit alpha</fullName>
    </recommendedName>
</protein>
<dbReference type="GO" id="GO:0030122">
    <property type="term" value="C:AP-2 adaptor complex"/>
    <property type="evidence" value="ECO:0007669"/>
    <property type="project" value="InterPro"/>
</dbReference>
<keyword evidence="2 5" id="KW-0813">Transport</keyword>
<evidence type="ECO:0000256" key="4">
    <source>
        <dbReference type="ARBA" id="ARBA00023136"/>
    </source>
</evidence>
<evidence type="ECO:0000256" key="5">
    <source>
        <dbReference type="PIRNR" id="PIRNR037091"/>
    </source>
</evidence>
<dbReference type="EMBL" id="LXTC01000003">
    <property type="protein sequence ID" value="OBA21395.1"/>
    <property type="molecule type" value="Genomic_DNA"/>
</dbReference>
<dbReference type="Pfam" id="PF01602">
    <property type="entry name" value="Adaptin_N"/>
    <property type="match status" value="1"/>
</dbReference>
<gene>
    <name evidence="8" type="ORF">METBIDRAFT_11916</name>
</gene>
<feature type="binding site" evidence="6">
    <location>
        <position position="46"/>
    </location>
    <ligand>
        <name>a 1,2-diacyl-sn-glycero-3-phospho-(1D-myo-inositol-3,4,5-trisphosphate)</name>
        <dbReference type="ChEBI" id="CHEBI:57836"/>
    </ligand>
</feature>
<name>A0A1A0HBN4_9ASCO</name>
<evidence type="ECO:0000313" key="9">
    <source>
        <dbReference type="Proteomes" id="UP000092555"/>
    </source>
</evidence>
<feature type="binding site" evidence="6">
    <location>
        <position position="38"/>
    </location>
    <ligand>
        <name>a 1,2-diacyl-sn-glycero-3-phospho-(1D-myo-inositol-3,4,5-trisphosphate)</name>
        <dbReference type="ChEBI" id="CHEBI:57836"/>
    </ligand>
</feature>
<evidence type="ECO:0000313" key="8">
    <source>
        <dbReference type="EMBL" id="OBA21395.1"/>
    </source>
</evidence>
<dbReference type="Proteomes" id="UP000092555">
    <property type="component" value="Unassembled WGS sequence"/>
</dbReference>
<feature type="domain" description="Clathrin/coatomer adaptor adaptin-like N-terminal" evidence="7">
    <location>
        <begin position="25"/>
        <end position="621"/>
    </location>
</feature>
<keyword evidence="5" id="KW-0254">Endocytosis</keyword>
<comment type="caution">
    <text evidence="8">The sequence shown here is derived from an EMBL/GenBank/DDBJ whole genome shotgun (WGS) entry which is preliminary data.</text>
</comment>
<dbReference type="GeneID" id="30027103"/>
<dbReference type="AlphaFoldDB" id="A0A1A0HBN4"/>
<evidence type="ECO:0000256" key="1">
    <source>
        <dbReference type="ARBA" id="ARBA00004184"/>
    </source>
</evidence>
<accession>A0A1A0HBN4</accession>
<evidence type="ECO:0000256" key="6">
    <source>
        <dbReference type="PIRSR" id="PIRSR037091-1"/>
    </source>
</evidence>
<comment type="function">
    <text evidence="5">Adaptins are components of the adaptor complexes which link clathrin to receptors in coated vesicles. Clathrin-associated protein complexes are believed to interact with the cytoplasmic tails of membrane proteins, leading to their selection and concentration.</text>
</comment>
<dbReference type="InterPro" id="IPR002553">
    <property type="entry name" value="Clathrin/coatomer_adapt-like_N"/>
</dbReference>
<comment type="similarity">
    <text evidence="5">Belongs to the adaptor complexes large subunit family.</text>
</comment>
<dbReference type="STRING" id="869754.A0A1A0HBN4"/>
<comment type="subcellular location">
    <subcellularLocation>
        <location evidence="1">Endomembrane system</location>
        <topology evidence="1">Peripheral membrane protein</topology>
    </subcellularLocation>
    <subcellularLocation>
        <location evidence="5">Membrane</location>
        <location evidence="5">Coated pit</location>
    </subcellularLocation>
</comment>
<dbReference type="InterPro" id="IPR011989">
    <property type="entry name" value="ARM-like"/>
</dbReference>
<dbReference type="InterPro" id="IPR017104">
    <property type="entry name" value="AP2_complex_asu"/>
</dbReference>
<dbReference type="SUPFAM" id="SSF48371">
    <property type="entry name" value="ARM repeat"/>
    <property type="match status" value="1"/>
</dbReference>
<evidence type="ECO:0000256" key="2">
    <source>
        <dbReference type="ARBA" id="ARBA00022448"/>
    </source>
</evidence>
<dbReference type="Gene3D" id="1.25.10.10">
    <property type="entry name" value="Leucine-rich Repeat Variant"/>
    <property type="match status" value="1"/>
</dbReference>
<dbReference type="Gene3D" id="2.60.40.1230">
    <property type="match status" value="1"/>
</dbReference>
<evidence type="ECO:0000256" key="3">
    <source>
        <dbReference type="ARBA" id="ARBA00022927"/>
    </source>
</evidence>